<accession>A0A7W9JC26</accession>
<dbReference type="Proteomes" id="UP000549971">
    <property type="component" value="Unassembled WGS sequence"/>
</dbReference>
<sequence>MNPEDLRRRLHQAVVPVAAQEDPAPAIQQRANSIARRRVTATTCALVLAVASAALVSTHRSGSEPTPGTPVATSVSGFGGGAQAGLLPKTGGKYLIEQTTMKIDLPTTPVLYQWRQQPIGQAQPRDAIWLLARCAETSAQVVVALHSEANTSFTQYAVPCSTKTQVPVPSTWSSGARADLSVGVGSAGEVVVEAGLYRADYCRAGECWIT</sequence>
<dbReference type="AlphaFoldDB" id="A0A7W9JC26"/>
<gene>
    <name evidence="1" type="ORF">HDA39_006141</name>
</gene>
<keyword evidence="2" id="KW-1185">Reference proteome</keyword>
<comment type="caution">
    <text evidence="1">The sequence shown here is derived from an EMBL/GenBank/DDBJ whole genome shotgun (WGS) entry which is preliminary data.</text>
</comment>
<proteinExistence type="predicted"/>
<reference evidence="1 2" key="1">
    <citation type="submission" date="2020-08" db="EMBL/GenBank/DDBJ databases">
        <title>Sequencing the genomes of 1000 actinobacteria strains.</title>
        <authorList>
            <person name="Klenk H.-P."/>
        </authorList>
    </citation>
    <scope>NUCLEOTIDE SEQUENCE [LARGE SCALE GENOMIC DNA]</scope>
    <source>
        <strain evidence="1 2">DSM 28967</strain>
    </source>
</reference>
<dbReference type="RefSeq" id="WP_184801047.1">
    <property type="nucleotide sequence ID" value="NZ_JACHMY010000001.1"/>
</dbReference>
<evidence type="ECO:0000313" key="1">
    <source>
        <dbReference type="EMBL" id="MBB5839407.1"/>
    </source>
</evidence>
<protein>
    <submittedName>
        <fullName evidence="1">Uncharacterized protein</fullName>
    </submittedName>
</protein>
<dbReference type="EMBL" id="JACHMY010000001">
    <property type="protein sequence ID" value="MBB5839407.1"/>
    <property type="molecule type" value="Genomic_DNA"/>
</dbReference>
<name>A0A7W9JC26_9ACTN</name>
<organism evidence="1 2">
    <name type="scientific">Kribbella italica</name>
    <dbReference type="NCBI Taxonomy" id="1540520"/>
    <lineage>
        <taxon>Bacteria</taxon>
        <taxon>Bacillati</taxon>
        <taxon>Actinomycetota</taxon>
        <taxon>Actinomycetes</taxon>
        <taxon>Propionibacteriales</taxon>
        <taxon>Kribbellaceae</taxon>
        <taxon>Kribbella</taxon>
    </lineage>
</organism>
<evidence type="ECO:0000313" key="2">
    <source>
        <dbReference type="Proteomes" id="UP000549971"/>
    </source>
</evidence>